<sequence length="44" mass="5054">MPPLLSQLFLKLNSSLKPLLKTLSWMILDLFYHLPPTLTISCLL</sequence>
<evidence type="ECO:0000313" key="1">
    <source>
        <dbReference type="EMBL" id="MPC69060.1"/>
    </source>
</evidence>
<protein>
    <submittedName>
        <fullName evidence="1">Uncharacterized protein</fullName>
    </submittedName>
</protein>
<accession>A0A5B7HA15</accession>
<comment type="caution">
    <text evidence="1">The sequence shown here is derived from an EMBL/GenBank/DDBJ whole genome shotgun (WGS) entry which is preliminary data.</text>
</comment>
<keyword evidence="2" id="KW-1185">Reference proteome</keyword>
<reference evidence="1 2" key="1">
    <citation type="submission" date="2019-05" db="EMBL/GenBank/DDBJ databases">
        <title>Another draft genome of Portunus trituberculatus and its Hox gene families provides insights of decapod evolution.</title>
        <authorList>
            <person name="Jeong J.-H."/>
            <person name="Song I."/>
            <person name="Kim S."/>
            <person name="Choi T."/>
            <person name="Kim D."/>
            <person name="Ryu S."/>
            <person name="Kim W."/>
        </authorList>
    </citation>
    <scope>NUCLEOTIDE SEQUENCE [LARGE SCALE GENOMIC DNA]</scope>
    <source>
        <tissue evidence="1">Muscle</tissue>
    </source>
</reference>
<dbReference type="EMBL" id="VSRR010028826">
    <property type="protein sequence ID" value="MPC69060.1"/>
    <property type="molecule type" value="Genomic_DNA"/>
</dbReference>
<organism evidence="1 2">
    <name type="scientific">Portunus trituberculatus</name>
    <name type="common">Swimming crab</name>
    <name type="synonym">Neptunus trituberculatus</name>
    <dbReference type="NCBI Taxonomy" id="210409"/>
    <lineage>
        <taxon>Eukaryota</taxon>
        <taxon>Metazoa</taxon>
        <taxon>Ecdysozoa</taxon>
        <taxon>Arthropoda</taxon>
        <taxon>Crustacea</taxon>
        <taxon>Multicrustacea</taxon>
        <taxon>Malacostraca</taxon>
        <taxon>Eumalacostraca</taxon>
        <taxon>Eucarida</taxon>
        <taxon>Decapoda</taxon>
        <taxon>Pleocyemata</taxon>
        <taxon>Brachyura</taxon>
        <taxon>Eubrachyura</taxon>
        <taxon>Portunoidea</taxon>
        <taxon>Portunidae</taxon>
        <taxon>Portuninae</taxon>
        <taxon>Portunus</taxon>
    </lineage>
</organism>
<dbReference type="AlphaFoldDB" id="A0A5B7HA15"/>
<evidence type="ECO:0000313" key="2">
    <source>
        <dbReference type="Proteomes" id="UP000324222"/>
    </source>
</evidence>
<proteinExistence type="predicted"/>
<gene>
    <name evidence="1" type="ORF">E2C01_063274</name>
</gene>
<name>A0A5B7HA15_PORTR</name>
<dbReference type="Proteomes" id="UP000324222">
    <property type="component" value="Unassembled WGS sequence"/>
</dbReference>